<feature type="region of interest" description="Disordered" evidence="1">
    <location>
        <begin position="50"/>
        <end position="74"/>
    </location>
</feature>
<dbReference type="InterPro" id="IPR027417">
    <property type="entry name" value="P-loop_NTPase"/>
</dbReference>
<comment type="caution">
    <text evidence="2">The sequence shown here is derived from an EMBL/GenBank/DDBJ whole genome shotgun (WGS) entry which is preliminary data.</text>
</comment>
<gene>
    <name evidence="2" type="ORF">PACLA_8A082048</name>
</gene>
<dbReference type="AlphaFoldDB" id="A0A7D9D7C1"/>
<accession>A0A7D9D7C1</accession>
<proteinExistence type="predicted"/>
<keyword evidence="3" id="KW-1185">Reference proteome</keyword>
<dbReference type="OrthoDB" id="5957838at2759"/>
<dbReference type="EMBL" id="CACRXK020000096">
    <property type="protein sequence ID" value="CAB3978202.1"/>
    <property type="molecule type" value="Genomic_DNA"/>
</dbReference>
<evidence type="ECO:0000313" key="3">
    <source>
        <dbReference type="Proteomes" id="UP001152795"/>
    </source>
</evidence>
<sequence>MCLKLDRNQWWLRAKTFLHKNYGISAHFTSVHANYYTAWKYVTKEDRHSVESEGHPDLNDSEGPSTSKAHMANRNRRIKRVCKRQFVEEDTDTFLEQSDGDNPEESKSKQSGKKRKRLSAYKVSEIILSKGLRNRTELLAFSNQQREEGKTDLAEFIVNRGKKVVNEVIATAWEMESAQRTQERQGKTRIELLRDAYQHECTCNADGEWHYCALQLLANNNISVDNFANCVKELLTKGRGKFRNVMLTGPANCGKTFLLNLLNKHPLASHG</sequence>
<dbReference type="Gene3D" id="3.40.50.300">
    <property type="entry name" value="P-loop containing nucleotide triphosphate hydrolases"/>
    <property type="match status" value="1"/>
</dbReference>
<evidence type="ECO:0000313" key="2">
    <source>
        <dbReference type="EMBL" id="CAB3978202.1"/>
    </source>
</evidence>
<feature type="region of interest" description="Disordered" evidence="1">
    <location>
        <begin position="93"/>
        <end position="116"/>
    </location>
</feature>
<reference evidence="2" key="1">
    <citation type="submission" date="2020-04" db="EMBL/GenBank/DDBJ databases">
        <authorList>
            <person name="Alioto T."/>
            <person name="Alioto T."/>
            <person name="Gomez Garrido J."/>
        </authorList>
    </citation>
    <scope>NUCLEOTIDE SEQUENCE</scope>
    <source>
        <strain evidence="2">A484AB</strain>
    </source>
</reference>
<organism evidence="2 3">
    <name type="scientific">Paramuricea clavata</name>
    <name type="common">Red gorgonian</name>
    <name type="synonym">Violescent sea-whip</name>
    <dbReference type="NCBI Taxonomy" id="317549"/>
    <lineage>
        <taxon>Eukaryota</taxon>
        <taxon>Metazoa</taxon>
        <taxon>Cnidaria</taxon>
        <taxon>Anthozoa</taxon>
        <taxon>Octocorallia</taxon>
        <taxon>Malacalcyonacea</taxon>
        <taxon>Plexauridae</taxon>
        <taxon>Paramuricea</taxon>
    </lineage>
</organism>
<protein>
    <submittedName>
        <fullName evidence="2">Uncharacterized protein</fullName>
    </submittedName>
</protein>
<dbReference type="Proteomes" id="UP001152795">
    <property type="component" value="Unassembled WGS sequence"/>
</dbReference>
<feature type="compositionally biased region" description="Acidic residues" evidence="1">
    <location>
        <begin position="93"/>
        <end position="103"/>
    </location>
</feature>
<evidence type="ECO:0000256" key="1">
    <source>
        <dbReference type="SAM" id="MobiDB-lite"/>
    </source>
</evidence>
<name>A0A7D9D7C1_PARCT</name>
<dbReference type="SUPFAM" id="SSF52540">
    <property type="entry name" value="P-loop containing nucleoside triphosphate hydrolases"/>
    <property type="match status" value="1"/>
</dbReference>